<sequence length="62" mass="7475">MKKNRNPIDSETQSSTVFQITISTKKLLDLTKRKNTEKFEIERGKESLNQKKRKQFYEFNYS</sequence>
<protein>
    <submittedName>
        <fullName evidence="1">Uncharacterized protein</fullName>
    </submittedName>
</protein>
<name>A0A223E3T0_9BACI</name>
<dbReference type="Proteomes" id="UP000214606">
    <property type="component" value="Chromosome"/>
</dbReference>
<gene>
    <name evidence="1" type="ORF">AP3564_06240</name>
</gene>
<reference evidence="1 2" key="1">
    <citation type="submission" date="2016-10" db="EMBL/GenBank/DDBJ databases">
        <title>The whole genome sequencing and assembly of Aeribacillus pallidus KCTC3564 strain.</title>
        <authorList>
            <person name="Lee Y.-J."/>
            <person name="Park M.-K."/>
            <person name="Yi H."/>
            <person name="Bahn Y.-S."/>
            <person name="Kim J.F."/>
            <person name="Lee D.-W."/>
        </authorList>
    </citation>
    <scope>NUCLEOTIDE SEQUENCE [LARGE SCALE GENOMIC DNA]</scope>
    <source>
        <strain evidence="1 2">KCTC3564</strain>
    </source>
</reference>
<organism evidence="1 2">
    <name type="scientific">Aeribacillus pallidus</name>
    <dbReference type="NCBI Taxonomy" id="33936"/>
    <lineage>
        <taxon>Bacteria</taxon>
        <taxon>Bacillati</taxon>
        <taxon>Bacillota</taxon>
        <taxon>Bacilli</taxon>
        <taxon>Bacillales</taxon>
        <taxon>Bacillaceae</taxon>
        <taxon>Aeribacillus</taxon>
    </lineage>
</organism>
<dbReference type="KEGG" id="apak:AP3564_06240"/>
<dbReference type="AlphaFoldDB" id="A0A223E3T0"/>
<evidence type="ECO:0000313" key="2">
    <source>
        <dbReference type="Proteomes" id="UP000214606"/>
    </source>
</evidence>
<dbReference type="EMBL" id="CP017703">
    <property type="protein sequence ID" value="ASS89896.1"/>
    <property type="molecule type" value="Genomic_DNA"/>
</dbReference>
<proteinExistence type="predicted"/>
<evidence type="ECO:0000313" key="1">
    <source>
        <dbReference type="EMBL" id="ASS89896.1"/>
    </source>
</evidence>
<accession>A0A223E3T0</accession>